<dbReference type="AlphaFoldDB" id="A0AB94IRD2"/>
<sequence>MRNMREIQIQPTIGQAWTGKHVVLLHCTNNNQLITLYKSFHAPIEPPRPNCAETLSQLLSIGYRIIAITPISTNHIQYFLVL</sequence>
<comment type="caution">
    <text evidence="1">The sequence shown here is derived from an EMBL/GenBank/DDBJ whole genome shotgun (WGS) entry which is preliminary data.</text>
</comment>
<evidence type="ECO:0000313" key="1">
    <source>
        <dbReference type="EMBL" id="ETI69572.1"/>
    </source>
</evidence>
<protein>
    <submittedName>
        <fullName evidence="1">Uncharacterized protein</fullName>
    </submittedName>
</protein>
<evidence type="ECO:0000313" key="2">
    <source>
        <dbReference type="Proteomes" id="UP000018877"/>
    </source>
</evidence>
<proteinExistence type="predicted"/>
<reference evidence="1 2" key="1">
    <citation type="journal article" date="2014" name="Environ. Microbiol.">
        <title>The nitrate-ammonifying and nosZ-carrying bacterium Bacillus vireti is a potent source and sink for nitric and nitrous oxide under high nitrate conditions.</title>
        <authorList>
            <person name="Mania D."/>
            <person name="Heylen K."/>
            <person name="van Spanning R.J."/>
            <person name="Frostegard A."/>
        </authorList>
    </citation>
    <scope>NUCLEOTIDE SEQUENCE [LARGE SCALE GENOMIC DNA]</scope>
    <source>
        <strain evidence="1 2">LMG 21834</strain>
    </source>
</reference>
<organism evidence="1 2">
    <name type="scientific">Neobacillus vireti LMG 21834</name>
    <dbReference type="NCBI Taxonomy" id="1131730"/>
    <lineage>
        <taxon>Bacteria</taxon>
        <taxon>Bacillati</taxon>
        <taxon>Bacillota</taxon>
        <taxon>Bacilli</taxon>
        <taxon>Bacillales</taxon>
        <taxon>Bacillaceae</taxon>
        <taxon>Neobacillus</taxon>
    </lineage>
</organism>
<dbReference type="EMBL" id="ALAN01000047">
    <property type="protein sequence ID" value="ETI69572.1"/>
    <property type="molecule type" value="Genomic_DNA"/>
</dbReference>
<accession>A0AB94IRD2</accession>
<keyword evidence="2" id="KW-1185">Reference proteome</keyword>
<dbReference type="Proteomes" id="UP000018877">
    <property type="component" value="Unassembled WGS sequence"/>
</dbReference>
<dbReference type="RefSeq" id="WP_024027537.1">
    <property type="nucleotide sequence ID" value="NZ_ALAN01000047.1"/>
</dbReference>
<gene>
    <name evidence="1" type="ORF">BAVI_06629</name>
</gene>
<name>A0AB94IRD2_9BACI</name>